<keyword evidence="2" id="KW-1185">Reference proteome</keyword>
<reference evidence="1" key="1">
    <citation type="submission" date="2019-12" db="EMBL/GenBank/DDBJ databases">
        <title>Clostridiaceae gen. nov. sp. nov., isolated from sediment in Xinjiang, China.</title>
        <authorList>
            <person name="Zhang R."/>
        </authorList>
    </citation>
    <scope>NUCLEOTIDE SEQUENCE</scope>
    <source>
        <strain evidence="1">D2Q-11</strain>
    </source>
</reference>
<protein>
    <submittedName>
        <fullName evidence="1">DUF4879 domain-containing protein</fullName>
    </submittedName>
</protein>
<accession>A0A942UUX9</accession>
<evidence type="ECO:0000313" key="1">
    <source>
        <dbReference type="EMBL" id="MBS4539568.1"/>
    </source>
</evidence>
<gene>
    <name evidence="1" type="ORF">GOQ27_13925</name>
</gene>
<dbReference type="Proteomes" id="UP000724672">
    <property type="component" value="Unassembled WGS sequence"/>
</dbReference>
<dbReference type="Gene3D" id="2.60.40.2870">
    <property type="match status" value="1"/>
</dbReference>
<dbReference type="RefSeq" id="WP_203367492.1">
    <property type="nucleotide sequence ID" value="NZ_WSFT01000052.1"/>
</dbReference>
<dbReference type="InterPro" id="IPR032624">
    <property type="entry name" value="DUF4879"/>
</dbReference>
<sequence length="128" mass="14193">MTVGSVSFAAPAAPLTDVMVYAVGSEQYGQYEYLDYDQIRTVEDHGGDPFYIVTADYGYSRQSSRIAKLNGIKLDYIGTEDIDTNGDSIVDVFLHYWDASGQTGGEFTYQATSENAPWNTYSDSIIIR</sequence>
<dbReference type="EMBL" id="WSFT01000052">
    <property type="protein sequence ID" value="MBS4539568.1"/>
    <property type="molecule type" value="Genomic_DNA"/>
</dbReference>
<organism evidence="1 2">
    <name type="scientific">Anaeromonas frigoriresistens</name>
    <dbReference type="NCBI Taxonomy" id="2683708"/>
    <lineage>
        <taxon>Bacteria</taxon>
        <taxon>Bacillati</taxon>
        <taxon>Bacillota</taxon>
        <taxon>Tissierellia</taxon>
        <taxon>Tissierellales</taxon>
        <taxon>Thermohalobacteraceae</taxon>
        <taxon>Anaeromonas</taxon>
    </lineage>
</organism>
<dbReference type="Pfam" id="PF16219">
    <property type="entry name" value="DUF4879"/>
    <property type="match status" value="1"/>
</dbReference>
<dbReference type="AlphaFoldDB" id="A0A942UUX9"/>
<name>A0A942UUX9_9FIRM</name>
<proteinExistence type="predicted"/>
<evidence type="ECO:0000313" key="2">
    <source>
        <dbReference type="Proteomes" id="UP000724672"/>
    </source>
</evidence>
<comment type="caution">
    <text evidence="1">The sequence shown here is derived from an EMBL/GenBank/DDBJ whole genome shotgun (WGS) entry which is preliminary data.</text>
</comment>